<feature type="region of interest" description="Disordered" evidence="1">
    <location>
        <begin position="52"/>
        <end position="91"/>
    </location>
</feature>
<sequence length="538" mass="57039">MAAIPVGASMSAVTTWYNGRFANFRRANRNDIEAQRPQGRDAMITMAQVTTPSNARNNNNDSAAANNNTKEKKKQDTLFGPNIGIVSGGPDWTERTSDGKLVDELTPEIVKGWIAKSKETNHSTTTLQALVNLKRPTLRLSPLEPSESDDPTHIDSQHHHGLEFEYDCDAPKCGIYVHIILSPSHHLADKSLSAMGKPTKMCVFEVVTQGGFGRLLKLEEGAMLELGRWEYRESPLPALGMLSSSASGLQVHGPSGSADRISTDDANTSTAAPSGEASDQTPATGGSTGPTPRHKKRFTNFHFRKRTTDRNVAGPALAVLDAESSSSPSNNPSPSPNADTNGTGNGNGNNAEKKGDTGGVGEKEEEGVKVTIKLMALDEDGKELESVNEQVTYLHVVRFGAKPVMGMAGVGAGGGVAAANAATSAGAEGEEESKDVKDTKDTKEVAAHVAAATQVEEDKRPWVVKVVKREATIGPHTFHLHEIYGLSSNSTTSAHAVPPPPTLNTDTNNPTTTAHSYPPTTPSITGGGFVTVQTSRRV</sequence>
<dbReference type="GO" id="GO:0061630">
    <property type="term" value="F:ubiquitin protein ligase activity"/>
    <property type="evidence" value="ECO:0007669"/>
    <property type="project" value="UniProtKB-EC"/>
</dbReference>
<feature type="compositionally biased region" description="Low complexity" evidence="1">
    <location>
        <begin position="281"/>
        <end position="291"/>
    </location>
</feature>
<dbReference type="AlphaFoldDB" id="A0AAD5UZS7"/>
<feature type="compositionally biased region" description="Basic residues" evidence="1">
    <location>
        <begin position="292"/>
        <end position="307"/>
    </location>
</feature>
<feature type="compositionally biased region" description="Low complexity" evidence="1">
    <location>
        <begin position="503"/>
        <end position="513"/>
    </location>
</feature>
<dbReference type="EMBL" id="JANAWD010000372">
    <property type="protein sequence ID" value="KAJ3480488.1"/>
    <property type="molecule type" value="Genomic_DNA"/>
</dbReference>
<feature type="region of interest" description="Disordered" evidence="1">
    <location>
        <begin position="490"/>
        <end position="538"/>
    </location>
</feature>
<evidence type="ECO:0000313" key="2">
    <source>
        <dbReference type="EMBL" id="KAJ3480488.1"/>
    </source>
</evidence>
<dbReference type="PANTHER" id="PTHR22996">
    <property type="entry name" value="MAHOGUNIN"/>
    <property type="match status" value="1"/>
</dbReference>
<organism evidence="2 3">
    <name type="scientific">Meripilus lineatus</name>
    <dbReference type="NCBI Taxonomy" id="2056292"/>
    <lineage>
        <taxon>Eukaryota</taxon>
        <taxon>Fungi</taxon>
        <taxon>Dikarya</taxon>
        <taxon>Basidiomycota</taxon>
        <taxon>Agaricomycotina</taxon>
        <taxon>Agaricomycetes</taxon>
        <taxon>Polyporales</taxon>
        <taxon>Meripilaceae</taxon>
        <taxon>Meripilus</taxon>
    </lineage>
</organism>
<feature type="compositionally biased region" description="Low complexity" evidence="1">
    <location>
        <begin position="324"/>
        <end position="342"/>
    </location>
</feature>
<dbReference type="GO" id="GO:0008270">
    <property type="term" value="F:zinc ion binding"/>
    <property type="evidence" value="ECO:0007669"/>
    <property type="project" value="UniProtKB-KW"/>
</dbReference>
<protein>
    <submittedName>
        <fullName evidence="2">Uncharacterized protein</fullName>
    </submittedName>
</protein>
<name>A0AAD5UZS7_9APHY</name>
<dbReference type="PANTHER" id="PTHR22996:SF0">
    <property type="entry name" value="RE60872P-RELATED"/>
    <property type="match status" value="1"/>
</dbReference>
<dbReference type="GO" id="GO:0005737">
    <property type="term" value="C:cytoplasm"/>
    <property type="evidence" value="ECO:0007669"/>
    <property type="project" value="TreeGrafter"/>
</dbReference>
<keyword evidence="3" id="KW-1185">Reference proteome</keyword>
<accession>A0AAD5UZS7</accession>
<comment type="caution">
    <text evidence="2">The sequence shown here is derived from an EMBL/GenBank/DDBJ whole genome shotgun (WGS) entry which is preliminary data.</text>
</comment>
<feature type="compositionally biased region" description="Low complexity" evidence="1">
    <location>
        <begin position="54"/>
        <end position="68"/>
    </location>
</feature>
<evidence type="ECO:0000256" key="1">
    <source>
        <dbReference type="SAM" id="MobiDB-lite"/>
    </source>
</evidence>
<proteinExistence type="predicted"/>
<feature type="region of interest" description="Disordered" evidence="1">
    <location>
        <begin position="246"/>
        <end position="364"/>
    </location>
</feature>
<evidence type="ECO:0000313" key="3">
    <source>
        <dbReference type="Proteomes" id="UP001212997"/>
    </source>
</evidence>
<dbReference type="InterPro" id="IPR045194">
    <property type="entry name" value="MGRN1/RNF157-like"/>
</dbReference>
<gene>
    <name evidence="2" type="ORF">NLI96_g8312</name>
</gene>
<reference evidence="2" key="1">
    <citation type="submission" date="2022-07" db="EMBL/GenBank/DDBJ databases">
        <title>Genome Sequence of Physisporinus lineatus.</title>
        <authorList>
            <person name="Buettner E."/>
        </authorList>
    </citation>
    <scope>NUCLEOTIDE SEQUENCE</scope>
    <source>
        <strain evidence="2">VT162</strain>
    </source>
</reference>
<feature type="compositionally biased region" description="Polar residues" evidence="1">
    <location>
        <begin position="264"/>
        <end position="280"/>
    </location>
</feature>
<dbReference type="GO" id="GO:0016567">
    <property type="term" value="P:protein ubiquitination"/>
    <property type="evidence" value="ECO:0007669"/>
    <property type="project" value="TreeGrafter"/>
</dbReference>
<dbReference type="Proteomes" id="UP001212997">
    <property type="component" value="Unassembled WGS sequence"/>
</dbReference>